<feature type="region of interest" description="Disordered" evidence="1">
    <location>
        <begin position="1"/>
        <end position="42"/>
    </location>
</feature>
<dbReference type="EMBL" id="CP002819">
    <property type="protein sequence ID" value="AEG69329.1"/>
    <property type="molecule type" value="Genomic_DNA"/>
</dbReference>
<name>F6G2W3_RALS8</name>
<evidence type="ECO:0008006" key="4">
    <source>
        <dbReference type="Google" id="ProtNLM"/>
    </source>
</evidence>
<reference evidence="2 3" key="1">
    <citation type="journal article" date="2011" name="J. Bacteriol.">
        <title>Complete genome sequence of the plant pathogen Ralstonia solanacearum strain Po82.</title>
        <authorList>
            <person name="Xu J."/>
            <person name="Zheng H.J."/>
            <person name="Liu L."/>
            <person name="Pan Z.C."/>
            <person name="Prior P."/>
            <person name="Tang B."/>
            <person name="Xu J.S."/>
            <person name="Zhang H."/>
            <person name="Tian Q."/>
            <person name="Zhang L.Q."/>
            <person name="Feng J."/>
        </authorList>
    </citation>
    <scope>NUCLEOTIDE SEQUENCE [LARGE SCALE GENOMIC DNA]</scope>
    <source>
        <strain evidence="2 3">Po82</strain>
    </source>
</reference>
<dbReference type="AlphaFoldDB" id="F6G2W3"/>
<dbReference type="InterPro" id="IPR036748">
    <property type="entry name" value="MTH938-like_sf"/>
</dbReference>
<dbReference type="CDD" id="cd05560">
    <property type="entry name" value="Xcc1710_like"/>
    <property type="match status" value="1"/>
</dbReference>
<dbReference type="Pfam" id="PF04430">
    <property type="entry name" value="DUF498"/>
    <property type="match status" value="1"/>
</dbReference>
<evidence type="ECO:0000313" key="3">
    <source>
        <dbReference type="Proteomes" id="UP000007953"/>
    </source>
</evidence>
<dbReference type="InterPro" id="IPR007523">
    <property type="entry name" value="NDUFAF3/AAMDC"/>
</dbReference>
<proteinExistence type="predicted"/>
<organism evidence="2 3">
    <name type="scientific">Ralstonia solanacearum (strain Po82)</name>
    <dbReference type="NCBI Taxonomy" id="1031711"/>
    <lineage>
        <taxon>Bacteria</taxon>
        <taxon>Pseudomonadati</taxon>
        <taxon>Pseudomonadota</taxon>
        <taxon>Betaproteobacteria</taxon>
        <taxon>Burkholderiales</taxon>
        <taxon>Burkholderiaceae</taxon>
        <taxon>Ralstonia</taxon>
        <taxon>Ralstonia solanacearum species complex</taxon>
    </lineage>
</organism>
<dbReference type="KEGG" id="rsn:RSPO_c02031"/>
<feature type="compositionally biased region" description="Low complexity" evidence="1">
    <location>
        <begin position="1"/>
        <end position="19"/>
    </location>
</feature>
<dbReference type="Proteomes" id="UP000007953">
    <property type="component" value="Chromosome"/>
</dbReference>
<dbReference type="HOGENOM" id="CLU_074390_2_0_4"/>
<sequence>MQRGPPARRATAPRNAAHRPVPETPHTLPPRAAAGAPDGIPALKLHSSDPSNALNTFTAYGDGYIEINKVRYEQSLLVMPEGAVVPWDVARFEDLAPEHFARLLDLAPELVVFGSGNRLRFPHPRLTAVLAAQRIGVETMDIQAACRTYNILMAEGRKVAAALLIERD</sequence>
<evidence type="ECO:0000256" key="1">
    <source>
        <dbReference type="SAM" id="MobiDB-lite"/>
    </source>
</evidence>
<dbReference type="PANTHER" id="PTHR21192:SF2">
    <property type="entry name" value="NADH DEHYDROGENASE [UBIQUINONE] 1 ALPHA SUBCOMPLEX ASSEMBLY FACTOR 3"/>
    <property type="match status" value="1"/>
</dbReference>
<evidence type="ECO:0000313" key="2">
    <source>
        <dbReference type="EMBL" id="AEG69329.1"/>
    </source>
</evidence>
<dbReference type="eggNOG" id="COG3737">
    <property type="taxonomic scope" value="Bacteria"/>
</dbReference>
<dbReference type="Gene3D" id="3.40.1230.10">
    <property type="entry name" value="MTH938-like"/>
    <property type="match status" value="1"/>
</dbReference>
<gene>
    <name evidence="2" type="ordered locus">RSPO_c02031</name>
</gene>
<accession>F6G2W3</accession>
<protein>
    <recommendedName>
        <fullName evidence="4">Xcc1710-like domain-containing protein</fullName>
    </recommendedName>
</protein>
<dbReference type="PANTHER" id="PTHR21192">
    <property type="entry name" value="NUCLEAR PROTEIN E3-3"/>
    <property type="match status" value="1"/>
</dbReference>
<dbReference type="SUPFAM" id="SSF64076">
    <property type="entry name" value="MTH938-like"/>
    <property type="match status" value="1"/>
</dbReference>
<dbReference type="PATRIC" id="fig|1031711.3.peg.1977"/>